<evidence type="ECO:0000256" key="4">
    <source>
        <dbReference type="ARBA" id="ARBA00022692"/>
    </source>
</evidence>
<dbReference type="Pfam" id="PF03176">
    <property type="entry name" value="MMPL"/>
    <property type="match status" value="2"/>
</dbReference>
<dbReference type="PANTHER" id="PTHR33406:SF11">
    <property type="entry name" value="MEMBRANE PROTEIN SCO6666-RELATED"/>
    <property type="match status" value="1"/>
</dbReference>
<evidence type="ECO:0000256" key="2">
    <source>
        <dbReference type="ARBA" id="ARBA00010157"/>
    </source>
</evidence>
<evidence type="ECO:0000313" key="10">
    <source>
        <dbReference type="EMBL" id="EGX58230.1"/>
    </source>
</evidence>
<evidence type="ECO:0000256" key="5">
    <source>
        <dbReference type="ARBA" id="ARBA00022989"/>
    </source>
</evidence>
<evidence type="ECO:0000256" key="3">
    <source>
        <dbReference type="ARBA" id="ARBA00022475"/>
    </source>
</evidence>
<sequence>MATFLYKLGRLAFRRRHAVALVWIALLTLAGVGAATAPSAGSTSFSIPGTEAQKAFDLLEERFPGMSADGATARVVFKAPEGRKMTDPGNKATVKDAVRELSDGSEVTSVADPYAARAVSRDGTTAYASVRYDVSGMELKDASRQALEEAAQSARDAGLTVEVGGDALQTTPATGTTEIIGIAVAAVVLVITFGSLLAAGLPLLTALIGVGIGISTITALASALELGSTTSTLAMMIGLAVGIDYALFIVSRYRAELAEGREREEAAGRAVGTAGSAVVFAGLTVVIALVGLSVVNIPMLTKMGVAAAGTVVVAVLIALTMVPALLGYAGRRVRPAGAKSRRTRGGRAEATAAGGPARPNMGTRWASFVVRRPVAVLLLGVLGLGAAAIPASSLELGLPDDGSQPVSTTQRRAYDLLSDGFGPGFNGPLMVVVDAKGADDPKAVFDRVGNDIEGLDNVTTVTPAAPNKEGDTATITVVPDAKPSSARTQDLVHAIRAQGARVTAATDADVLVTGSTAMNIDVSQKLNDALLPYLALVVGLAFLLLIVVFRSVLVPLKAALGFLLSVLAALGAVVAVFQWGWFAGLMGVEQTGPVMSMMPIFMVGVVFGLAMDYEVFLVTRMREAYVHGEKPGQAVVTGFRHGARVVTAAAVIMIAVFAGFIGSSESMVKMIGFGLAIAVFFDAFLVRMAVVPAVLALLGKRAWWLPAWLDRALPNVDVEGEGLRGRGESGKDADPDEDRVPARV</sequence>
<dbReference type="AlphaFoldDB" id="G2GE43"/>
<keyword evidence="6 8" id="KW-0472">Membrane</keyword>
<dbReference type="Gene3D" id="1.20.1640.10">
    <property type="entry name" value="Multidrug efflux transporter AcrB transmembrane domain"/>
    <property type="match status" value="2"/>
</dbReference>
<feature type="transmembrane region" description="Helical" evidence="8">
    <location>
        <begin position="306"/>
        <end position="329"/>
    </location>
</feature>
<feature type="transmembrane region" description="Helical" evidence="8">
    <location>
        <begin position="230"/>
        <end position="250"/>
    </location>
</feature>
<feature type="region of interest" description="Disordered" evidence="7">
    <location>
        <begin position="721"/>
        <end position="744"/>
    </location>
</feature>
<evidence type="ECO:0000313" key="11">
    <source>
        <dbReference type="Proteomes" id="UP000004217"/>
    </source>
</evidence>
<evidence type="ECO:0000256" key="8">
    <source>
        <dbReference type="SAM" id="Phobius"/>
    </source>
</evidence>
<feature type="region of interest" description="Disordered" evidence="7">
    <location>
        <begin position="337"/>
        <end position="356"/>
    </location>
</feature>
<dbReference type="PANTHER" id="PTHR33406">
    <property type="entry name" value="MEMBRANE PROTEIN MJ1562-RELATED"/>
    <property type="match status" value="1"/>
</dbReference>
<keyword evidence="4 8" id="KW-0812">Transmembrane</keyword>
<evidence type="ECO:0000256" key="1">
    <source>
        <dbReference type="ARBA" id="ARBA00004651"/>
    </source>
</evidence>
<feature type="transmembrane region" description="Helical" evidence="8">
    <location>
        <begin position="594"/>
        <end position="613"/>
    </location>
</feature>
<dbReference type="PATRIC" id="fig|700597.3.peg.3702"/>
<gene>
    <name evidence="10" type="ORF">SZN_18864</name>
</gene>
<dbReference type="EMBL" id="AGBF01000062">
    <property type="protein sequence ID" value="EGX58230.1"/>
    <property type="molecule type" value="Genomic_DNA"/>
</dbReference>
<keyword evidence="5 8" id="KW-1133">Transmembrane helix</keyword>
<organism evidence="10 11">
    <name type="scientific">Streptomyces zinciresistens K42</name>
    <dbReference type="NCBI Taxonomy" id="700597"/>
    <lineage>
        <taxon>Bacteria</taxon>
        <taxon>Bacillati</taxon>
        <taxon>Actinomycetota</taxon>
        <taxon>Actinomycetes</taxon>
        <taxon>Kitasatosporales</taxon>
        <taxon>Streptomycetaceae</taxon>
        <taxon>Streptomyces</taxon>
    </lineage>
</organism>
<comment type="caution">
    <text evidence="10">The sequence shown here is derived from an EMBL/GenBank/DDBJ whole genome shotgun (WGS) entry which is preliminary data.</text>
</comment>
<comment type="subcellular location">
    <subcellularLocation>
        <location evidence="1">Cell membrane</location>
        <topology evidence="1">Multi-pass membrane protein</topology>
    </subcellularLocation>
</comment>
<feature type="transmembrane region" description="Helical" evidence="8">
    <location>
        <begin position="561"/>
        <end position="582"/>
    </location>
</feature>
<name>G2GE43_9ACTN</name>
<dbReference type="PROSITE" id="PS50156">
    <property type="entry name" value="SSD"/>
    <property type="match status" value="1"/>
</dbReference>
<dbReference type="SUPFAM" id="SSF82866">
    <property type="entry name" value="Multidrug efflux transporter AcrB transmembrane domain"/>
    <property type="match status" value="2"/>
</dbReference>
<feature type="transmembrane region" description="Helical" evidence="8">
    <location>
        <begin position="271"/>
        <end position="294"/>
    </location>
</feature>
<feature type="transmembrane region" description="Helical" evidence="8">
    <location>
        <begin position="530"/>
        <end position="549"/>
    </location>
</feature>
<keyword evidence="11" id="KW-1185">Reference proteome</keyword>
<feature type="domain" description="SSD" evidence="9">
    <location>
        <begin position="196"/>
        <end position="328"/>
    </location>
</feature>
<feature type="transmembrane region" description="Helical" evidence="8">
    <location>
        <begin position="374"/>
        <end position="394"/>
    </location>
</feature>
<reference evidence="10 11" key="1">
    <citation type="submission" date="2011-08" db="EMBL/GenBank/DDBJ databases">
        <authorList>
            <person name="Lin Y."/>
            <person name="Hao X."/>
            <person name="Johnstone L."/>
            <person name="Miller S.J."/>
            <person name="Wei G."/>
            <person name="Rensing C."/>
        </authorList>
    </citation>
    <scope>NUCLEOTIDE SEQUENCE [LARGE SCALE GENOMIC DNA]</scope>
    <source>
        <strain evidence="10 11">K42</strain>
    </source>
</reference>
<dbReference type="RefSeq" id="WP_007497280.1">
    <property type="nucleotide sequence ID" value="NZ_AGBF01000062.1"/>
</dbReference>
<evidence type="ECO:0000259" key="9">
    <source>
        <dbReference type="PROSITE" id="PS50156"/>
    </source>
</evidence>
<feature type="transmembrane region" description="Helical" evidence="8">
    <location>
        <begin position="179"/>
        <end position="199"/>
    </location>
</feature>
<dbReference type="InterPro" id="IPR000731">
    <property type="entry name" value="SSD"/>
</dbReference>
<feature type="transmembrane region" description="Helical" evidence="8">
    <location>
        <begin position="206"/>
        <end position="224"/>
    </location>
</feature>
<proteinExistence type="inferred from homology"/>
<dbReference type="Proteomes" id="UP000004217">
    <property type="component" value="Unassembled WGS sequence"/>
</dbReference>
<dbReference type="GO" id="GO:0005886">
    <property type="term" value="C:plasma membrane"/>
    <property type="evidence" value="ECO:0007669"/>
    <property type="project" value="UniProtKB-SubCell"/>
</dbReference>
<protein>
    <submittedName>
        <fullName evidence="10">Membrane transport protein</fullName>
    </submittedName>
</protein>
<feature type="transmembrane region" description="Helical" evidence="8">
    <location>
        <begin position="645"/>
        <end position="664"/>
    </location>
</feature>
<keyword evidence="3" id="KW-1003">Cell membrane</keyword>
<accession>G2GE43</accession>
<dbReference type="InterPro" id="IPR004869">
    <property type="entry name" value="MMPL_dom"/>
</dbReference>
<dbReference type="OrthoDB" id="7051771at2"/>
<comment type="similarity">
    <text evidence="2">Belongs to the resistance-nodulation-cell division (RND) (TC 2.A.6) family. MmpL subfamily.</text>
</comment>
<dbReference type="InterPro" id="IPR050545">
    <property type="entry name" value="Mycobact_MmpL"/>
</dbReference>
<feature type="transmembrane region" description="Helical" evidence="8">
    <location>
        <begin position="670"/>
        <end position="698"/>
    </location>
</feature>
<evidence type="ECO:0000256" key="6">
    <source>
        <dbReference type="ARBA" id="ARBA00023136"/>
    </source>
</evidence>
<evidence type="ECO:0000256" key="7">
    <source>
        <dbReference type="SAM" id="MobiDB-lite"/>
    </source>
</evidence>